<comment type="caution">
    <text evidence="2">The sequence shown here is derived from an EMBL/GenBank/DDBJ whole genome shotgun (WGS) entry which is preliminary data.</text>
</comment>
<reference evidence="2" key="1">
    <citation type="submission" date="2020-03" db="EMBL/GenBank/DDBJ databases">
        <authorList>
            <person name="Weist P."/>
        </authorList>
    </citation>
    <scope>NUCLEOTIDE SEQUENCE</scope>
</reference>
<feature type="region of interest" description="Disordered" evidence="1">
    <location>
        <begin position="1"/>
        <end position="30"/>
    </location>
</feature>
<organism evidence="2 3">
    <name type="scientific">Pleuronectes platessa</name>
    <name type="common">European plaice</name>
    <dbReference type="NCBI Taxonomy" id="8262"/>
    <lineage>
        <taxon>Eukaryota</taxon>
        <taxon>Metazoa</taxon>
        <taxon>Chordata</taxon>
        <taxon>Craniata</taxon>
        <taxon>Vertebrata</taxon>
        <taxon>Euteleostomi</taxon>
        <taxon>Actinopterygii</taxon>
        <taxon>Neopterygii</taxon>
        <taxon>Teleostei</taxon>
        <taxon>Neoteleostei</taxon>
        <taxon>Acanthomorphata</taxon>
        <taxon>Carangaria</taxon>
        <taxon>Pleuronectiformes</taxon>
        <taxon>Pleuronectoidei</taxon>
        <taxon>Pleuronectidae</taxon>
        <taxon>Pleuronectes</taxon>
    </lineage>
</organism>
<feature type="compositionally biased region" description="Basic and acidic residues" evidence="1">
    <location>
        <begin position="7"/>
        <end position="30"/>
    </location>
</feature>
<sequence>MRGRGGKSKDAKSEGGGEGERTSEGGRDELEWAIEERLIRRDSGKVSRTHRQQEEEEEEEEEEEVEVEVDTGDMGGVLGLTARHWQRLRCFVPGWYHGTSVTVAALRSVHRHIVTDELGPVLRSVS</sequence>
<dbReference type="AlphaFoldDB" id="A0A9N7VXG9"/>
<feature type="compositionally biased region" description="Acidic residues" evidence="1">
    <location>
        <begin position="54"/>
        <end position="71"/>
    </location>
</feature>
<protein>
    <submittedName>
        <fullName evidence="2">Uncharacterized protein</fullName>
    </submittedName>
</protein>
<feature type="region of interest" description="Disordered" evidence="1">
    <location>
        <begin position="43"/>
        <end position="73"/>
    </location>
</feature>
<name>A0A9N7VXG9_PLEPL</name>
<evidence type="ECO:0000313" key="3">
    <source>
        <dbReference type="Proteomes" id="UP001153269"/>
    </source>
</evidence>
<gene>
    <name evidence="2" type="ORF">PLEPLA_LOCUS46749</name>
</gene>
<accession>A0A9N7VXG9</accession>
<proteinExistence type="predicted"/>
<keyword evidence="3" id="KW-1185">Reference proteome</keyword>
<dbReference type="EMBL" id="CADEAL010004406">
    <property type="protein sequence ID" value="CAB1458914.1"/>
    <property type="molecule type" value="Genomic_DNA"/>
</dbReference>
<evidence type="ECO:0000256" key="1">
    <source>
        <dbReference type="SAM" id="MobiDB-lite"/>
    </source>
</evidence>
<dbReference type="Proteomes" id="UP001153269">
    <property type="component" value="Unassembled WGS sequence"/>
</dbReference>
<evidence type="ECO:0000313" key="2">
    <source>
        <dbReference type="EMBL" id="CAB1458914.1"/>
    </source>
</evidence>